<evidence type="ECO:0000313" key="8">
    <source>
        <dbReference type="EMBL" id="GMM47412.1"/>
    </source>
</evidence>
<feature type="region of interest" description="Disordered" evidence="6">
    <location>
        <begin position="247"/>
        <end position="267"/>
    </location>
</feature>
<dbReference type="SMART" id="SM00105">
    <property type="entry name" value="ArfGap"/>
    <property type="match status" value="1"/>
</dbReference>
<dbReference type="Gene3D" id="1.10.220.150">
    <property type="entry name" value="Arf GTPase activating protein"/>
    <property type="match status" value="1"/>
</dbReference>
<proteinExistence type="predicted"/>
<dbReference type="PANTHER" id="PTHR45705">
    <property type="entry name" value="FI20236P1"/>
    <property type="match status" value="1"/>
</dbReference>
<keyword evidence="9" id="KW-1185">Reference proteome</keyword>
<feature type="compositionally biased region" description="Low complexity" evidence="6">
    <location>
        <begin position="247"/>
        <end position="259"/>
    </location>
</feature>
<dbReference type="AlphaFoldDB" id="A0AAV5R8K9"/>
<dbReference type="EMBL" id="BTGB01000005">
    <property type="protein sequence ID" value="GMM47412.1"/>
    <property type="molecule type" value="Genomic_DNA"/>
</dbReference>
<dbReference type="InterPro" id="IPR038508">
    <property type="entry name" value="ArfGAP_dom_sf"/>
</dbReference>
<gene>
    <name evidence="8" type="ORF">DAPK24_039870</name>
</gene>
<evidence type="ECO:0000256" key="3">
    <source>
        <dbReference type="ARBA" id="ARBA00022771"/>
    </source>
</evidence>
<comment type="caution">
    <text evidence="8">The sequence shown here is derived from an EMBL/GenBank/DDBJ whole genome shotgun (WGS) entry which is preliminary data.</text>
</comment>
<keyword evidence="2" id="KW-0479">Metal-binding</keyword>
<sequence length="267" mass="29693">MSHNKSTTATAKNKAILQELLNDEYNKHCADCKISRNPRWASWNLGVFICIRCSGIHRSLGTHISRVKSVDLDSWTDEQTESMVKWGNKRANSLWEANLSARSIDEEKIGGYVPIDGKVESFVRTKYVLGKWKGNGSEPIKNYKMEETKVEKTVPVPVPVPVPVQKQQQKQLQQPVKKFVEPILPIQTGGGAAINTFVPPANVNPNKADLKKSILSLYSTPSTMNSTNSVNSFNSINSNITTTSNLNSNLNSNSNSNSNDPFKNVWM</sequence>
<evidence type="ECO:0000256" key="2">
    <source>
        <dbReference type="ARBA" id="ARBA00022723"/>
    </source>
</evidence>
<keyword evidence="4" id="KW-0862">Zinc</keyword>
<dbReference type="InterPro" id="IPR051718">
    <property type="entry name" value="ARF_GTPase-activating"/>
</dbReference>
<feature type="domain" description="Arf-GAP" evidence="7">
    <location>
        <begin position="14"/>
        <end position="127"/>
    </location>
</feature>
<dbReference type="FunFam" id="1.10.220.150:FF:000009">
    <property type="entry name" value="stromal membrane-associated protein 1 isoform X1"/>
    <property type="match status" value="1"/>
</dbReference>
<evidence type="ECO:0000256" key="1">
    <source>
        <dbReference type="ARBA" id="ARBA00022468"/>
    </source>
</evidence>
<evidence type="ECO:0000259" key="7">
    <source>
        <dbReference type="PROSITE" id="PS50115"/>
    </source>
</evidence>
<dbReference type="PROSITE" id="PS50115">
    <property type="entry name" value="ARFGAP"/>
    <property type="match status" value="1"/>
</dbReference>
<keyword evidence="1" id="KW-0343">GTPase activation</keyword>
<dbReference type="Pfam" id="PF01412">
    <property type="entry name" value="ArfGap"/>
    <property type="match status" value="1"/>
</dbReference>
<dbReference type="GO" id="GO:0005737">
    <property type="term" value="C:cytoplasm"/>
    <property type="evidence" value="ECO:0007669"/>
    <property type="project" value="TreeGrafter"/>
</dbReference>
<dbReference type="GO" id="GO:0005096">
    <property type="term" value="F:GTPase activator activity"/>
    <property type="evidence" value="ECO:0007669"/>
    <property type="project" value="UniProtKB-KW"/>
</dbReference>
<dbReference type="PANTHER" id="PTHR45705:SF1">
    <property type="entry name" value="FI20236P1"/>
    <property type="match status" value="1"/>
</dbReference>
<protein>
    <submittedName>
        <fullName evidence="8">GTPase-activating protein</fullName>
    </submittedName>
</protein>
<evidence type="ECO:0000256" key="5">
    <source>
        <dbReference type="PROSITE-ProRule" id="PRU00288"/>
    </source>
</evidence>
<dbReference type="InterPro" id="IPR001164">
    <property type="entry name" value="ArfGAP_dom"/>
</dbReference>
<dbReference type="SUPFAM" id="SSF57863">
    <property type="entry name" value="ArfGap/RecO-like zinc finger"/>
    <property type="match status" value="1"/>
</dbReference>
<dbReference type="InterPro" id="IPR037278">
    <property type="entry name" value="ARFGAP/RecO"/>
</dbReference>
<name>A0AAV5R8K9_PICKL</name>
<keyword evidence="3 5" id="KW-0863">Zinc-finger</keyword>
<dbReference type="PRINTS" id="PR00405">
    <property type="entry name" value="REVINTRACTNG"/>
</dbReference>
<organism evidence="8 9">
    <name type="scientific">Pichia kluyveri</name>
    <name type="common">Yeast</name>
    <dbReference type="NCBI Taxonomy" id="36015"/>
    <lineage>
        <taxon>Eukaryota</taxon>
        <taxon>Fungi</taxon>
        <taxon>Dikarya</taxon>
        <taxon>Ascomycota</taxon>
        <taxon>Saccharomycotina</taxon>
        <taxon>Pichiomycetes</taxon>
        <taxon>Pichiales</taxon>
        <taxon>Pichiaceae</taxon>
        <taxon>Pichia</taxon>
    </lineage>
</organism>
<evidence type="ECO:0000313" key="9">
    <source>
        <dbReference type="Proteomes" id="UP001378960"/>
    </source>
</evidence>
<evidence type="ECO:0000256" key="4">
    <source>
        <dbReference type="ARBA" id="ARBA00022833"/>
    </source>
</evidence>
<dbReference type="GO" id="GO:0008270">
    <property type="term" value="F:zinc ion binding"/>
    <property type="evidence" value="ECO:0007669"/>
    <property type="project" value="UniProtKB-KW"/>
</dbReference>
<accession>A0AAV5R8K9</accession>
<dbReference type="Proteomes" id="UP001378960">
    <property type="component" value="Unassembled WGS sequence"/>
</dbReference>
<evidence type="ECO:0000256" key="6">
    <source>
        <dbReference type="SAM" id="MobiDB-lite"/>
    </source>
</evidence>
<reference evidence="8 9" key="1">
    <citation type="journal article" date="2023" name="Elife">
        <title>Identification of key yeast species and microbe-microbe interactions impacting larval growth of Drosophila in the wild.</title>
        <authorList>
            <person name="Mure A."/>
            <person name="Sugiura Y."/>
            <person name="Maeda R."/>
            <person name="Honda K."/>
            <person name="Sakurai N."/>
            <person name="Takahashi Y."/>
            <person name="Watada M."/>
            <person name="Katoh T."/>
            <person name="Gotoh A."/>
            <person name="Gotoh Y."/>
            <person name="Taniguchi I."/>
            <person name="Nakamura K."/>
            <person name="Hayashi T."/>
            <person name="Katayama T."/>
            <person name="Uemura T."/>
            <person name="Hattori Y."/>
        </authorList>
    </citation>
    <scope>NUCLEOTIDE SEQUENCE [LARGE SCALE GENOMIC DNA]</scope>
    <source>
        <strain evidence="8 9">PK-24</strain>
    </source>
</reference>